<dbReference type="EMBL" id="OL409034">
    <property type="protein sequence ID" value="UGC97330.1"/>
    <property type="molecule type" value="Genomic_DNA"/>
</dbReference>
<accession>A0AAE8YH80</accession>
<reference evidence="1 2" key="1">
    <citation type="submission" date="2021-11" db="EMBL/GenBank/DDBJ databases">
        <authorList>
            <person name="Zhao R."/>
        </authorList>
    </citation>
    <scope>NUCLEOTIDE SEQUENCE [LARGE SCALE GENOMIC DNA]</scope>
</reference>
<evidence type="ECO:0000313" key="2">
    <source>
        <dbReference type="Proteomes" id="UP000828253"/>
    </source>
</evidence>
<evidence type="ECO:0000313" key="1">
    <source>
        <dbReference type="EMBL" id="UGC97330.1"/>
    </source>
</evidence>
<name>A0AAE8YH80_9CAUD</name>
<gene>
    <name evidence="1" type="ORF">ZK2_20</name>
</gene>
<organism evidence="1 2">
    <name type="scientific">Klebsiella phage vB_KpnP_ZK2</name>
    <dbReference type="NCBI Taxonomy" id="2894362"/>
    <lineage>
        <taxon>Viruses</taxon>
        <taxon>Duplodnaviria</taxon>
        <taxon>Heunggongvirae</taxon>
        <taxon>Uroviricota</taxon>
        <taxon>Caudoviricetes</taxon>
        <taxon>Autographivirales</taxon>
        <taxon>Autotranscriptaviridae</taxon>
        <taxon>Studiervirinae</taxon>
        <taxon>Przondovirus</taxon>
        <taxon>Przondovirus ZK2</taxon>
    </lineage>
</organism>
<protein>
    <submittedName>
        <fullName evidence="1">Uncharacterized protein</fullName>
    </submittedName>
</protein>
<dbReference type="Proteomes" id="UP000828253">
    <property type="component" value="Segment"/>
</dbReference>
<proteinExistence type="predicted"/>
<keyword evidence="2" id="KW-1185">Reference proteome</keyword>
<sequence>MFKLIETLGRLVIALSHVKQHFMQPQRPLRWQLKLRNLRSSSNDYHQS</sequence>